<dbReference type="SMART" id="SM00355">
    <property type="entry name" value="ZnF_C2H2"/>
    <property type="match status" value="3"/>
</dbReference>
<dbReference type="GO" id="GO:0008270">
    <property type="term" value="F:zinc ion binding"/>
    <property type="evidence" value="ECO:0007669"/>
    <property type="project" value="UniProtKB-KW"/>
</dbReference>
<dbReference type="SUPFAM" id="SSF57667">
    <property type="entry name" value="beta-beta-alpha zinc fingers"/>
    <property type="match status" value="1"/>
</dbReference>
<evidence type="ECO:0000313" key="9">
    <source>
        <dbReference type="WBParaSite" id="HDID_0000958201-mRNA-1"/>
    </source>
</evidence>
<dbReference type="PROSITE" id="PS00028">
    <property type="entry name" value="ZINC_FINGER_C2H2_1"/>
    <property type="match status" value="1"/>
</dbReference>
<feature type="domain" description="C2H2-type" evidence="6">
    <location>
        <begin position="39"/>
        <end position="67"/>
    </location>
</feature>
<dbReference type="PANTHER" id="PTHR24379">
    <property type="entry name" value="KRAB AND ZINC FINGER DOMAIN-CONTAINING"/>
    <property type="match status" value="1"/>
</dbReference>
<keyword evidence="1" id="KW-0479">Metal-binding</keyword>
<dbReference type="EMBL" id="UYSG01011330">
    <property type="protein sequence ID" value="VDL61965.1"/>
    <property type="molecule type" value="Genomic_DNA"/>
</dbReference>
<dbReference type="InterPro" id="IPR036236">
    <property type="entry name" value="Znf_C2H2_sf"/>
</dbReference>
<evidence type="ECO:0000256" key="3">
    <source>
        <dbReference type="ARBA" id="ARBA00022771"/>
    </source>
</evidence>
<accession>A0A0R3SVH8</accession>
<dbReference type="Pfam" id="PF00096">
    <property type="entry name" value="zf-C2H2"/>
    <property type="match status" value="1"/>
</dbReference>
<dbReference type="Gene3D" id="3.30.160.60">
    <property type="entry name" value="Classic Zinc Finger"/>
    <property type="match status" value="1"/>
</dbReference>
<dbReference type="Proteomes" id="UP000274504">
    <property type="component" value="Unassembled WGS sequence"/>
</dbReference>
<reference evidence="9" key="1">
    <citation type="submission" date="2017-02" db="UniProtKB">
        <authorList>
            <consortium name="WormBaseParasite"/>
        </authorList>
    </citation>
    <scope>IDENTIFICATION</scope>
</reference>
<keyword evidence="2" id="KW-0677">Repeat</keyword>
<dbReference type="PROSITE" id="PS50157">
    <property type="entry name" value="ZINC_FINGER_C2H2_2"/>
    <property type="match status" value="2"/>
</dbReference>
<reference evidence="7 8" key="2">
    <citation type="submission" date="2018-11" db="EMBL/GenBank/DDBJ databases">
        <authorList>
            <consortium name="Pathogen Informatics"/>
        </authorList>
    </citation>
    <scope>NUCLEOTIDE SEQUENCE [LARGE SCALE GENOMIC DNA]</scope>
</reference>
<protein>
    <submittedName>
        <fullName evidence="9">C2H2-type domain-containing protein</fullName>
    </submittedName>
</protein>
<evidence type="ECO:0000313" key="7">
    <source>
        <dbReference type="EMBL" id="VDL61965.1"/>
    </source>
</evidence>
<dbReference type="OrthoDB" id="10066279at2759"/>
<keyword evidence="4" id="KW-0862">Zinc</keyword>
<sequence>MSIKSVTSDFADKRLATTPLVQNFVQAPCSRRYIHLPRFICNQCRERFSSLTELTRHTLDIHSSFRCIYCNVEFTQRPNLRRHSLKYVGFKAFTYNICSKGYYRKDHLVRHIEVTHPEVNPRLNITTHLRSSECLDFLDKNCSRFFLNGTNKGSGNSLTKSGVKSILVNEGPAQKVTTLLIYQAVE</sequence>
<proteinExistence type="predicted"/>
<evidence type="ECO:0000256" key="5">
    <source>
        <dbReference type="PROSITE-ProRule" id="PRU00042"/>
    </source>
</evidence>
<evidence type="ECO:0000256" key="2">
    <source>
        <dbReference type="ARBA" id="ARBA00022737"/>
    </source>
</evidence>
<evidence type="ECO:0000313" key="8">
    <source>
        <dbReference type="Proteomes" id="UP000274504"/>
    </source>
</evidence>
<evidence type="ECO:0000256" key="1">
    <source>
        <dbReference type="ARBA" id="ARBA00022723"/>
    </source>
</evidence>
<dbReference type="InterPro" id="IPR013087">
    <property type="entry name" value="Znf_C2H2_type"/>
</dbReference>
<dbReference type="PANTHER" id="PTHR24379:SF121">
    <property type="entry name" value="C2H2-TYPE DOMAIN-CONTAINING PROTEIN"/>
    <property type="match status" value="1"/>
</dbReference>
<organism evidence="9">
    <name type="scientific">Hymenolepis diminuta</name>
    <name type="common">Rat tapeworm</name>
    <dbReference type="NCBI Taxonomy" id="6216"/>
    <lineage>
        <taxon>Eukaryota</taxon>
        <taxon>Metazoa</taxon>
        <taxon>Spiralia</taxon>
        <taxon>Lophotrochozoa</taxon>
        <taxon>Platyhelminthes</taxon>
        <taxon>Cestoda</taxon>
        <taxon>Eucestoda</taxon>
        <taxon>Cyclophyllidea</taxon>
        <taxon>Hymenolepididae</taxon>
        <taxon>Hymenolepis</taxon>
    </lineage>
</organism>
<feature type="domain" description="C2H2-type" evidence="6">
    <location>
        <begin position="65"/>
        <end position="92"/>
    </location>
</feature>
<dbReference type="WBParaSite" id="HDID_0000958201-mRNA-1">
    <property type="protein sequence ID" value="HDID_0000958201-mRNA-1"/>
    <property type="gene ID" value="HDID_0000958201"/>
</dbReference>
<gene>
    <name evidence="7" type="ORF">HDID_LOCUS9580</name>
</gene>
<dbReference type="AlphaFoldDB" id="A0A0R3SVH8"/>
<name>A0A0R3SVH8_HYMDI</name>
<evidence type="ECO:0000256" key="4">
    <source>
        <dbReference type="ARBA" id="ARBA00022833"/>
    </source>
</evidence>
<evidence type="ECO:0000259" key="6">
    <source>
        <dbReference type="PROSITE" id="PS50157"/>
    </source>
</evidence>
<keyword evidence="3 5" id="KW-0863">Zinc-finger</keyword>